<dbReference type="SMART" id="SM00421">
    <property type="entry name" value="HTH_LUXR"/>
    <property type="match status" value="1"/>
</dbReference>
<keyword evidence="6" id="KW-1185">Reference proteome</keyword>
<dbReference type="PANTHER" id="PTHR44688:SF16">
    <property type="entry name" value="DNA-BINDING TRANSCRIPTIONAL ACTIVATOR DEVR_DOSR"/>
    <property type="match status" value="1"/>
</dbReference>
<dbReference type="RefSeq" id="WP_129186756.1">
    <property type="nucleotide sequence ID" value="NZ_CP035493.1"/>
</dbReference>
<dbReference type="CDD" id="cd06170">
    <property type="entry name" value="LuxR_C_like"/>
    <property type="match status" value="1"/>
</dbReference>
<dbReference type="SUPFAM" id="SSF46894">
    <property type="entry name" value="C-terminal effector domain of the bipartite response regulators"/>
    <property type="match status" value="1"/>
</dbReference>
<dbReference type="SUPFAM" id="SSF52540">
    <property type="entry name" value="P-loop containing nucleoside triphosphate hydrolases"/>
    <property type="match status" value="1"/>
</dbReference>
<evidence type="ECO:0000313" key="6">
    <source>
        <dbReference type="Proteomes" id="UP000292118"/>
    </source>
</evidence>
<keyword evidence="3" id="KW-0804">Transcription</keyword>
<dbReference type="PROSITE" id="PS00622">
    <property type="entry name" value="HTH_LUXR_1"/>
    <property type="match status" value="1"/>
</dbReference>
<evidence type="ECO:0000256" key="3">
    <source>
        <dbReference type="ARBA" id="ARBA00023163"/>
    </source>
</evidence>
<feature type="domain" description="HTH luxR-type" evidence="4">
    <location>
        <begin position="810"/>
        <end position="873"/>
    </location>
</feature>
<dbReference type="PRINTS" id="PR00038">
    <property type="entry name" value="HTHLUXR"/>
</dbReference>
<keyword evidence="2" id="KW-0238">DNA-binding</keyword>
<dbReference type="OrthoDB" id="3751684at2"/>
<accession>A0A4P6F2B6</accession>
<dbReference type="EMBL" id="CP035493">
    <property type="protein sequence ID" value="QAY69356.1"/>
    <property type="molecule type" value="Genomic_DNA"/>
</dbReference>
<dbReference type="KEGG" id="xya:ET471_04285"/>
<dbReference type="Proteomes" id="UP000292118">
    <property type="component" value="Chromosome"/>
</dbReference>
<organism evidence="5 6">
    <name type="scientific">Xylanimonas protaetiae</name>
    <dbReference type="NCBI Taxonomy" id="2509457"/>
    <lineage>
        <taxon>Bacteria</taxon>
        <taxon>Bacillati</taxon>
        <taxon>Actinomycetota</taxon>
        <taxon>Actinomycetes</taxon>
        <taxon>Micrococcales</taxon>
        <taxon>Promicromonosporaceae</taxon>
        <taxon>Xylanimonas</taxon>
    </lineage>
</organism>
<evidence type="ECO:0000256" key="2">
    <source>
        <dbReference type="ARBA" id="ARBA00023125"/>
    </source>
</evidence>
<dbReference type="InterPro" id="IPR000792">
    <property type="entry name" value="Tscrpt_reg_LuxR_C"/>
</dbReference>
<evidence type="ECO:0000259" key="4">
    <source>
        <dbReference type="PROSITE" id="PS50043"/>
    </source>
</evidence>
<dbReference type="AlphaFoldDB" id="A0A4P6F2B6"/>
<keyword evidence="1" id="KW-0805">Transcription regulation</keyword>
<evidence type="ECO:0000256" key="1">
    <source>
        <dbReference type="ARBA" id="ARBA00023015"/>
    </source>
</evidence>
<reference evidence="5 6" key="1">
    <citation type="submission" date="2019-01" db="EMBL/GenBank/DDBJ databases">
        <title>Genome sequencing of strain FW10M-9.</title>
        <authorList>
            <person name="Heo J."/>
            <person name="Kim S.-J."/>
            <person name="Kim J.-S."/>
            <person name="Hong S.-B."/>
            <person name="Kwon S.-W."/>
        </authorList>
    </citation>
    <scope>NUCLEOTIDE SEQUENCE [LARGE SCALE GENOMIC DNA]</scope>
    <source>
        <strain evidence="5 6">FW10M-9</strain>
    </source>
</reference>
<dbReference type="InterPro" id="IPR016032">
    <property type="entry name" value="Sig_transdc_resp-reg_C-effctor"/>
</dbReference>
<dbReference type="PROSITE" id="PS50043">
    <property type="entry name" value="HTH_LUXR_2"/>
    <property type="match status" value="1"/>
</dbReference>
<dbReference type="Gene3D" id="1.10.10.10">
    <property type="entry name" value="Winged helix-like DNA-binding domain superfamily/Winged helix DNA-binding domain"/>
    <property type="match status" value="1"/>
</dbReference>
<name>A0A4P6F2B6_9MICO</name>
<gene>
    <name evidence="5" type="ORF">ET471_04285</name>
</gene>
<dbReference type="GO" id="GO:0003677">
    <property type="term" value="F:DNA binding"/>
    <property type="evidence" value="ECO:0007669"/>
    <property type="project" value="UniProtKB-KW"/>
</dbReference>
<dbReference type="InterPro" id="IPR036388">
    <property type="entry name" value="WH-like_DNA-bd_sf"/>
</dbReference>
<dbReference type="InterPro" id="IPR027417">
    <property type="entry name" value="P-loop_NTPase"/>
</dbReference>
<protein>
    <submittedName>
        <fullName evidence="5">LuxR family transcriptional regulator</fullName>
    </submittedName>
</protein>
<evidence type="ECO:0000313" key="5">
    <source>
        <dbReference type="EMBL" id="QAY69356.1"/>
    </source>
</evidence>
<dbReference type="GO" id="GO:0006355">
    <property type="term" value="P:regulation of DNA-templated transcription"/>
    <property type="evidence" value="ECO:0007669"/>
    <property type="project" value="InterPro"/>
</dbReference>
<sequence length="873" mass="92656">MTLHGTLHGDVRDDAVKHLAAGTSVDLQGLPGSGRSVLVRAVAAELEDAGWQVVQAHGVLALNDRPLEALAVAGLMARQGGPQGPATAVSAAVQGIVAAVRGGSTLMVVDDVDDLDEISAGAIAAAHAQSPFPLLTTSRHTPRARRSPSRIPVTVQPGVTLAVAPLGFVDTQTLLVEALGGPIDSQAVSRVFAASGGLPGLSLPLVSGARQHGSMRLADGVWTAGADLWSGEMMRAIDPLLQRLSPEGIDGLHSLALAGTVDVTTARRMMTWDVLEELDGYRLLRFVPRDDEMLVSLFPLAIVEYFRHLGVGARHLKVDEAVTEAFGGSPTGRTPTPLAPWRLIGPADAGGRTRSPLGAAGESDVIVNRLLLEHWHRELLLRRTEWERTPTPRTAAALLRTMLVTGADAAAVLAVREATPRTGDPRELVAFDDWYALFLGAVEHNVEWVHDVLEQAREEADEWVRLIDGIEAFVVLLVDHAPDPDELPPVDPQEDAPQDTREIVGMARAELLLAQGRSAEALEEIEALGPVTSTFAQARASSKPQALLLEGRLDEALVLAQDLLAESRREHDVEGIVGSAYVAAQVLIMRGRSTDLRNLLGSVLSAGVIPALERSKHVALLSIAATLAADEGRATTARTLTQQALALRTGPGPYALGSPTQAIAHLDGADLPPLQARAMAAERLWDESQALLEKGYLVSGYTCGMLAVVEQPTPERGAALAEVAASIPAPVLRAYDTFVTALCDGDPDRLLAVADRHADLGLVWTATIAYTAGLTALRASGAAARAGQVHEEARRRLEAWGDEAAAGLRSAAEGAELTAREDEIARLAASGMTNQDIARRLLISVRTVENHLHRVFRKLGVDNRSDMSRVLSS</sequence>
<dbReference type="PANTHER" id="PTHR44688">
    <property type="entry name" value="DNA-BINDING TRANSCRIPTIONAL ACTIVATOR DEVR_DOSR"/>
    <property type="match status" value="1"/>
</dbReference>
<proteinExistence type="predicted"/>
<dbReference type="Pfam" id="PF00196">
    <property type="entry name" value="GerE"/>
    <property type="match status" value="1"/>
</dbReference>